<accession>A0ACB8RWN7</accession>
<protein>
    <submittedName>
        <fullName evidence="1">Uncharacterized protein</fullName>
    </submittedName>
</protein>
<organism evidence="1 2">
    <name type="scientific">Auriscalpium vulgare</name>
    <dbReference type="NCBI Taxonomy" id="40419"/>
    <lineage>
        <taxon>Eukaryota</taxon>
        <taxon>Fungi</taxon>
        <taxon>Dikarya</taxon>
        <taxon>Basidiomycota</taxon>
        <taxon>Agaricomycotina</taxon>
        <taxon>Agaricomycetes</taxon>
        <taxon>Russulales</taxon>
        <taxon>Auriscalpiaceae</taxon>
        <taxon>Auriscalpium</taxon>
    </lineage>
</organism>
<name>A0ACB8RWN7_9AGAM</name>
<comment type="caution">
    <text evidence="1">The sequence shown here is derived from an EMBL/GenBank/DDBJ whole genome shotgun (WGS) entry which is preliminary data.</text>
</comment>
<dbReference type="EMBL" id="MU275886">
    <property type="protein sequence ID" value="KAI0048455.1"/>
    <property type="molecule type" value="Genomic_DNA"/>
</dbReference>
<sequence>MITDLMQALNGLFKRRPHIRKVYQAQASEMIDICRKLVDANGGGGHRPADDLLSMFLLTRAPSTGCLTALRGLLTPLWSPALEEGRRLKRQTVLFSWRPLFCKNILWNMPTNEPRVCKKISSLPEALQKAETKHSVVEEKLKKVVDRVGEEPAKKLPKKSTVSVTFCVRSTPVKSSSNDKIIPHVTVDRNARVSEVLWILSCLPPETRICLQDNPHIYLIDTHTAKAHSLTFEALSGVYDWKSGNPVFMVVLDRKARIFLECGTISRTFGNLWKLDGSAILLKDTKGRIQSAELCSRALPPITGVDVFRRPAERILNISQPSVGLFPDPEETRWTPFVASGEWTEILNETLDDTEDWLFTLKPKPRSISSTVSRTWLVRTPQSRGSHTTITSLSSGNGNTDSAVSSASACSPSSKAFSQATSSSLENRTTASRNSRTDRTSAASTDRTSHTSVRSTSLVAASPAASPPASARHSLDTVERSFGRELDTASGSVISGPFVEPPAPLPGTSEFCDHATPPSLSTRGSTSHLAVAAPAPDRTSYRIPQAMPTPVSDRHRLHGWSDGPAPTPALAMLPPSFTSSMVSVNIVQQPAVARPAPPPARRGWSVRSMVTSVATHVVNTVAAVTQTATRLSTAPDAR</sequence>
<gene>
    <name evidence="1" type="ORF">FA95DRAFT_1037936</name>
</gene>
<proteinExistence type="predicted"/>
<keyword evidence="2" id="KW-1185">Reference proteome</keyword>
<evidence type="ECO:0000313" key="1">
    <source>
        <dbReference type="EMBL" id="KAI0048455.1"/>
    </source>
</evidence>
<dbReference type="Proteomes" id="UP000814033">
    <property type="component" value="Unassembled WGS sequence"/>
</dbReference>
<reference evidence="1" key="1">
    <citation type="submission" date="2021-02" db="EMBL/GenBank/DDBJ databases">
        <authorList>
            <consortium name="DOE Joint Genome Institute"/>
            <person name="Ahrendt S."/>
            <person name="Looney B.P."/>
            <person name="Miyauchi S."/>
            <person name="Morin E."/>
            <person name="Drula E."/>
            <person name="Courty P.E."/>
            <person name="Chicoki N."/>
            <person name="Fauchery L."/>
            <person name="Kohler A."/>
            <person name="Kuo A."/>
            <person name="Labutti K."/>
            <person name="Pangilinan J."/>
            <person name="Lipzen A."/>
            <person name="Riley R."/>
            <person name="Andreopoulos W."/>
            <person name="He G."/>
            <person name="Johnson J."/>
            <person name="Barry K.W."/>
            <person name="Grigoriev I.V."/>
            <person name="Nagy L."/>
            <person name="Hibbett D."/>
            <person name="Henrissat B."/>
            <person name="Matheny P.B."/>
            <person name="Labbe J."/>
            <person name="Martin F."/>
        </authorList>
    </citation>
    <scope>NUCLEOTIDE SEQUENCE</scope>
    <source>
        <strain evidence="1">FP105234-sp</strain>
    </source>
</reference>
<reference evidence="1" key="2">
    <citation type="journal article" date="2022" name="New Phytol.">
        <title>Evolutionary transition to the ectomycorrhizal habit in the genomes of a hyperdiverse lineage of mushroom-forming fungi.</title>
        <authorList>
            <person name="Looney B."/>
            <person name="Miyauchi S."/>
            <person name="Morin E."/>
            <person name="Drula E."/>
            <person name="Courty P.E."/>
            <person name="Kohler A."/>
            <person name="Kuo A."/>
            <person name="LaButti K."/>
            <person name="Pangilinan J."/>
            <person name="Lipzen A."/>
            <person name="Riley R."/>
            <person name="Andreopoulos W."/>
            <person name="He G."/>
            <person name="Johnson J."/>
            <person name="Nolan M."/>
            <person name="Tritt A."/>
            <person name="Barry K.W."/>
            <person name="Grigoriev I.V."/>
            <person name="Nagy L.G."/>
            <person name="Hibbett D."/>
            <person name="Henrissat B."/>
            <person name="Matheny P.B."/>
            <person name="Labbe J."/>
            <person name="Martin F.M."/>
        </authorList>
    </citation>
    <scope>NUCLEOTIDE SEQUENCE</scope>
    <source>
        <strain evidence="1">FP105234-sp</strain>
    </source>
</reference>
<evidence type="ECO:0000313" key="2">
    <source>
        <dbReference type="Proteomes" id="UP000814033"/>
    </source>
</evidence>